<evidence type="ECO:0000313" key="4">
    <source>
        <dbReference type="EMBL" id="CAB3783314.1"/>
    </source>
</evidence>
<dbReference type="Pfam" id="PF21683">
    <property type="entry name" value="GpP-like_1st"/>
    <property type="match status" value="1"/>
</dbReference>
<evidence type="ECO:0000313" key="5">
    <source>
        <dbReference type="Proteomes" id="UP000494119"/>
    </source>
</evidence>
<dbReference type="EMBL" id="CADIKL010000006">
    <property type="protein sequence ID" value="CAB3783314.1"/>
    <property type="molecule type" value="Genomic_DNA"/>
</dbReference>
<dbReference type="InterPro" id="IPR053982">
    <property type="entry name" value="Gp44/GpP-like_C"/>
</dbReference>
<dbReference type="PIRSF" id="PIRSF004440">
    <property type="entry name" value="GpP"/>
    <property type="match status" value="1"/>
</dbReference>
<organism evidence="4 5">
    <name type="scientific">Paraburkholderia caffeinitolerans</name>
    <dbReference type="NCBI Taxonomy" id="1723730"/>
    <lineage>
        <taxon>Bacteria</taxon>
        <taxon>Pseudomonadati</taxon>
        <taxon>Pseudomonadota</taxon>
        <taxon>Betaproteobacteria</taxon>
        <taxon>Burkholderiales</taxon>
        <taxon>Burkholderiaceae</taxon>
        <taxon>Paraburkholderia</taxon>
    </lineage>
</organism>
<dbReference type="SUPFAM" id="SSF69279">
    <property type="entry name" value="Phage tail proteins"/>
    <property type="match status" value="2"/>
</dbReference>
<dbReference type="Gene3D" id="3.55.50.10">
    <property type="entry name" value="Baseplate protein-like domains"/>
    <property type="match status" value="1"/>
</dbReference>
<feature type="domain" description="Baseplate hub protein gp44/GpP-like C-terminal" evidence="2">
    <location>
        <begin position="257"/>
        <end position="341"/>
    </location>
</feature>
<keyword evidence="5" id="KW-1185">Reference proteome</keyword>
<dbReference type="Proteomes" id="UP000494119">
    <property type="component" value="Unassembled WGS sequence"/>
</dbReference>
<evidence type="ECO:0000259" key="1">
    <source>
        <dbReference type="Pfam" id="PF21683"/>
    </source>
</evidence>
<dbReference type="InterPro" id="IPR049354">
    <property type="entry name" value="GpP-like_N"/>
</dbReference>
<feature type="domain" description="Baseplate hub protein gp44/GpP-like second" evidence="3">
    <location>
        <begin position="94"/>
        <end position="177"/>
    </location>
</feature>
<dbReference type="InterPro" id="IPR053981">
    <property type="entry name" value="Gp44/GpP-like_2nd"/>
</dbReference>
<dbReference type="Pfam" id="PF21929">
    <property type="entry name" value="GpP_4th"/>
    <property type="match status" value="1"/>
</dbReference>
<feature type="domain" description="Baseplate hub protein gp44-like N-terminal" evidence="1">
    <location>
        <begin position="6"/>
        <end position="92"/>
    </location>
</feature>
<dbReference type="InterPro" id="IPR026276">
    <property type="entry name" value="Baseplate_GpP"/>
</dbReference>
<evidence type="ECO:0008006" key="6">
    <source>
        <dbReference type="Google" id="ProtNLM"/>
    </source>
</evidence>
<reference evidence="4 5" key="1">
    <citation type="submission" date="2020-04" db="EMBL/GenBank/DDBJ databases">
        <authorList>
            <person name="De Canck E."/>
        </authorList>
    </citation>
    <scope>NUCLEOTIDE SEQUENCE [LARGE SCALE GENOMIC DNA]</scope>
    <source>
        <strain evidence="4 5">LMG 28688</strain>
    </source>
</reference>
<evidence type="ECO:0000259" key="2">
    <source>
        <dbReference type="Pfam" id="PF21929"/>
    </source>
</evidence>
<gene>
    <name evidence="4" type="ORF">LMG28688_01622</name>
</gene>
<protein>
    <recommendedName>
        <fullName evidence="6">Prophage tail gpP-like protein</fullName>
    </recommendedName>
</protein>
<name>A0A6J5FM98_9BURK</name>
<sequence>MGDDLYLSVGNQTITGWTDIRVTRGIERCVSDFDIGLTENQIELNVPTEVVVQPGDSCLVELGADLVLTGYVDNYVPSISPNEHGVRVTGRSRCEDLVDCSAVWPNGQISGTSALDVATKLAAHYGISVRCDVSDLIAIPQFNIFIGETPFEIIERVSRYSQLLVYDEPDGNLRLARANPGVQAAGGLVQGVNIQSASVVYSAVDRFSKYTCFAQSVLAYSDAGIGPNMIATVDDVGVQRVRERYIVAEAVQGFQDLAKRRAIWEMNRRAGRAAFVMVKTDSWRDASGTLWTPNTLVLVDIPKLKVSNETWLIGEVSYRRSLDEGTTCEMVIMDPAAYLPEPIALQPLFVDSNVLGSQQ</sequence>
<dbReference type="AlphaFoldDB" id="A0A6J5FM98"/>
<dbReference type="Gene3D" id="2.30.300.10">
    <property type="entry name" value="Baseplate protein-like domain - beta roll fold"/>
    <property type="match status" value="1"/>
</dbReference>
<dbReference type="Gene3D" id="3.30.1920.10">
    <property type="entry name" value="Baseplate protein-like domains - 2 layer sandwich fold"/>
    <property type="match status" value="1"/>
</dbReference>
<accession>A0A6J5FM98</accession>
<proteinExistence type="predicted"/>
<dbReference type="InterPro" id="IPR023399">
    <property type="entry name" value="Baseplate-like_2-layer_sand"/>
</dbReference>
<evidence type="ECO:0000259" key="3">
    <source>
        <dbReference type="Pfam" id="PF22255"/>
    </source>
</evidence>
<dbReference type="RefSeq" id="WP_343052320.1">
    <property type="nucleotide sequence ID" value="NZ_CADIKL010000006.1"/>
</dbReference>
<dbReference type="Pfam" id="PF22255">
    <property type="entry name" value="Gp44-like_2nd"/>
    <property type="match status" value="1"/>
</dbReference>